<evidence type="ECO:0000313" key="1">
    <source>
        <dbReference type="EMBL" id="NIJ54568.1"/>
    </source>
</evidence>
<proteinExistence type="predicted"/>
<keyword evidence="2" id="KW-1185">Reference proteome</keyword>
<gene>
    <name evidence="1" type="ORF">FHS68_003750</name>
</gene>
<dbReference type="EMBL" id="JAASQJ010000003">
    <property type="protein sequence ID" value="NIJ54568.1"/>
    <property type="molecule type" value="Genomic_DNA"/>
</dbReference>
<dbReference type="Proteomes" id="UP001179181">
    <property type="component" value="Unassembled WGS sequence"/>
</dbReference>
<name>A0ABX0UQ76_9BACT</name>
<sequence length="29" mass="3315">MPKGYWIANSDVRDMEGLMRIGIVTVSKF</sequence>
<comment type="caution">
    <text evidence="1">The sequence shown here is derived from an EMBL/GenBank/DDBJ whole genome shotgun (WGS) entry which is preliminary data.</text>
</comment>
<protein>
    <submittedName>
        <fullName evidence="1">Uncharacterized protein (DUF1330 family)</fullName>
    </submittedName>
</protein>
<evidence type="ECO:0000313" key="2">
    <source>
        <dbReference type="Proteomes" id="UP001179181"/>
    </source>
</evidence>
<accession>A0ABX0UQ76</accession>
<organism evidence="1 2">
    <name type="scientific">Dyadobacter arcticus</name>
    <dbReference type="NCBI Taxonomy" id="1078754"/>
    <lineage>
        <taxon>Bacteria</taxon>
        <taxon>Pseudomonadati</taxon>
        <taxon>Bacteroidota</taxon>
        <taxon>Cytophagia</taxon>
        <taxon>Cytophagales</taxon>
        <taxon>Spirosomataceae</taxon>
        <taxon>Dyadobacter</taxon>
    </lineage>
</organism>
<reference evidence="1 2" key="1">
    <citation type="submission" date="2020-03" db="EMBL/GenBank/DDBJ databases">
        <title>Genomic Encyclopedia of Type Strains, Phase IV (KMG-IV): sequencing the most valuable type-strain genomes for metagenomic binning, comparative biology and taxonomic classification.</title>
        <authorList>
            <person name="Goeker M."/>
        </authorList>
    </citation>
    <scope>NUCLEOTIDE SEQUENCE [LARGE SCALE GENOMIC DNA]</scope>
    <source>
        <strain evidence="1 2">DSM 102865</strain>
    </source>
</reference>